<feature type="compositionally biased region" description="Basic and acidic residues" evidence="1">
    <location>
        <begin position="512"/>
        <end position="522"/>
    </location>
</feature>
<sequence>MSALPSDNDSRTDSFSHKRARTKYFVSGDADGTSSTKRRKKAITSQQKVQDFVPQGGKFNTHADVLVRTSSEEENGMGVSDVSDSDTSSSSEQRTTDSDNGLLTSSTKQTDSMQTGSIVNWNAGAKSKIRTTLGGNGGSGPKPPLSEDRTSPSHLKEQDHQTPIARELEHDQGLEIEPASSNSSSTHHELHLPPDGSEAPNIAASKELENADDLELTANIVSASENNSKCSSLPQLMSPASDTEGVPAAIREGRKPETGLQNSRIATGHPGLRSSWLPLDVYKTIYQFVRKLPSEQERCERTNRQMLYICKQSHTESEASRALPRERRECSSEELRAYLFSFDLDLPRQLNVLEQEKLMAAKYNGGEIYQGQENQTEAIFLRHLDEQKSVDPRRREVIHETETAFTKHIVEGYQYDHLMCMLLTPDERYEKGIGSLQHNHPYHTPQEYREHMLGRCNRLFTDLEDPSNTKMATSQRMTKVDYDKIMYEYGHPLAPQNRTDEDSDDAILSDTKNNKRDEDIHPNNHSSKCSSSPHPGCSPEPDLGGKIHEVEVAYWYDRISREEYNERRWKLYTAEEAKEYGIEWPPRRVFSPAGYRESEFECPGPVLYGGEKLDDLLLEFGCDNRDAEGEAAARERFEKRIEARFPDIEARQEEYKRWEKIKEVEVEFCHDRISRDEYNERRYALYSKGELEDREIEWPSEHCQSPAGRRDDIFGTFVRDEPSYKARMEFHWPFPLDYTDTSDEVQLCELCTPLIEQQRIENAKNEEVMATRRAIETAEAKVKQEKRNAERAAKALEKKLLVVEKKKKKKKRKKSKVQDVPESAKVTKDAMSDEKGCKGPSTRNFQALSMLDLAEAGERDAESAELARKSIDLPKGRTEAGRQYEPPGDDSEGSKDEGEVSEVSELDADSANPGRPPVHKLSTTLKSEMDPSQPTTVSDLPIYEMQLQSRYFPVVQTGLGNKGNNNRLARCLVCVGEGHTGDNCLELTPRSTLGGSSFCLDNMNRFLLTEHKIERKAEFSIKGRATHRIREDSESEEFFRPPVAGAARGRRGGSDRRSPDRPIRVRMPENYRARSPRQSGPPSESYYYPQRGERERKRSLSPLPRHPRENWRDSRRDNYQGRGEGKGRGDSWQPPLPREPPPTGGGRGGGREKGQGRGYGDVYRPMPSAANNARRQFRR</sequence>
<feature type="region of interest" description="Disordered" evidence="1">
    <location>
        <begin position="492"/>
        <end position="543"/>
    </location>
</feature>
<comment type="caution">
    <text evidence="2">The sequence shown here is derived from an EMBL/GenBank/DDBJ whole genome shotgun (WGS) entry which is preliminary data.</text>
</comment>
<feature type="compositionally biased region" description="Polar residues" evidence="1">
    <location>
        <begin position="1169"/>
        <end position="1179"/>
    </location>
</feature>
<evidence type="ECO:0000313" key="2">
    <source>
        <dbReference type="EMBL" id="KAH0537539.1"/>
    </source>
</evidence>
<feature type="compositionally biased region" description="Pro residues" evidence="1">
    <location>
        <begin position="1134"/>
        <end position="1143"/>
    </location>
</feature>
<feature type="region of interest" description="Disordered" evidence="1">
    <location>
        <begin position="1"/>
        <end position="161"/>
    </location>
</feature>
<dbReference type="OrthoDB" id="7608935at2759"/>
<feature type="compositionally biased region" description="Polar residues" evidence="1">
    <location>
        <begin position="523"/>
        <end position="533"/>
    </location>
</feature>
<name>A0A9P8L172_9PEZI</name>
<feature type="compositionally biased region" description="Basic and acidic residues" evidence="1">
    <location>
        <begin position="1052"/>
        <end position="1072"/>
    </location>
</feature>
<feature type="compositionally biased region" description="Basic and acidic residues" evidence="1">
    <location>
        <begin position="1106"/>
        <end position="1129"/>
    </location>
</feature>
<feature type="compositionally biased region" description="Basic residues" evidence="1">
    <location>
        <begin position="806"/>
        <end position="815"/>
    </location>
</feature>
<dbReference type="Proteomes" id="UP000698800">
    <property type="component" value="Unassembled WGS sequence"/>
</dbReference>
<keyword evidence="3" id="KW-1185">Reference proteome</keyword>
<feature type="region of interest" description="Disordered" evidence="1">
    <location>
        <begin position="1030"/>
        <end position="1179"/>
    </location>
</feature>
<gene>
    <name evidence="2" type="ORF">FGG08_005674</name>
</gene>
<dbReference type="EMBL" id="JAGHQL010000141">
    <property type="protein sequence ID" value="KAH0537539.1"/>
    <property type="molecule type" value="Genomic_DNA"/>
</dbReference>
<feature type="region of interest" description="Disordered" evidence="1">
    <location>
        <begin position="861"/>
        <end position="937"/>
    </location>
</feature>
<feature type="region of interest" description="Disordered" evidence="1">
    <location>
        <begin position="806"/>
        <end position="843"/>
    </location>
</feature>
<feature type="region of interest" description="Disordered" evidence="1">
    <location>
        <begin position="177"/>
        <end position="201"/>
    </location>
</feature>
<dbReference type="AlphaFoldDB" id="A0A9P8L172"/>
<evidence type="ECO:0000313" key="3">
    <source>
        <dbReference type="Proteomes" id="UP000698800"/>
    </source>
</evidence>
<reference evidence="2" key="1">
    <citation type="submission" date="2021-03" db="EMBL/GenBank/DDBJ databases">
        <title>Comparative genomics and phylogenomic investigation of the class Geoglossomycetes provide insights into ecological specialization and systematics.</title>
        <authorList>
            <person name="Melie T."/>
            <person name="Pirro S."/>
            <person name="Miller A.N."/>
            <person name="Quandt A."/>
        </authorList>
    </citation>
    <scope>NUCLEOTIDE SEQUENCE</scope>
    <source>
        <strain evidence="2">GBOQ0MN5Z8</strain>
    </source>
</reference>
<accession>A0A9P8L172</accession>
<feature type="compositionally biased region" description="Basic and acidic residues" evidence="1">
    <location>
        <begin position="825"/>
        <end position="837"/>
    </location>
</feature>
<feature type="compositionally biased region" description="Acidic residues" evidence="1">
    <location>
        <begin position="899"/>
        <end position="908"/>
    </location>
</feature>
<organism evidence="2 3">
    <name type="scientific">Glutinoglossum americanum</name>
    <dbReference type="NCBI Taxonomy" id="1670608"/>
    <lineage>
        <taxon>Eukaryota</taxon>
        <taxon>Fungi</taxon>
        <taxon>Dikarya</taxon>
        <taxon>Ascomycota</taxon>
        <taxon>Pezizomycotina</taxon>
        <taxon>Geoglossomycetes</taxon>
        <taxon>Geoglossales</taxon>
        <taxon>Geoglossaceae</taxon>
        <taxon>Glutinoglossum</taxon>
    </lineage>
</organism>
<protein>
    <submittedName>
        <fullName evidence="2">Uncharacterized protein</fullName>
    </submittedName>
</protein>
<proteinExistence type="predicted"/>
<feature type="compositionally biased region" description="Basic and acidic residues" evidence="1">
    <location>
        <begin position="861"/>
        <end position="882"/>
    </location>
</feature>
<evidence type="ECO:0000256" key="1">
    <source>
        <dbReference type="SAM" id="MobiDB-lite"/>
    </source>
</evidence>
<feature type="compositionally biased region" description="Basic and acidic residues" evidence="1">
    <location>
        <begin position="145"/>
        <end position="161"/>
    </location>
</feature>
<feature type="compositionally biased region" description="Low complexity" evidence="1">
    <location>
        <begin position="80"/>
        <end position="93"/>
    </location>
</feature>
<feature type="compositionally biased region" description="Polar residues" evidence="1">
    <location>
        <begin position="921"/>
        <end position="937"/>
    </location>
</feature>
<feature type="compositionally biased region" description="Polar residues" evidence="1">
    <location>
        <begin position="101"/>
        <end position="120"/>
    </location>
</feature>